<evidence type="ECO:0000256" key="8">
    <source>
        <dbReference type="SAM" id="Phobius"/>
    </source>
</evidence>
<dbReference type="InterPro" id="IPR003362">
    <property type="entry name" value="Bact_transf"/>
</dbReference>
<evidence type="ECO:0000256" key="1">
    <source>
        <dbReference type="ARBA" id="ARBA00004236"/>
    </source>
</evidence>
<evidence type="ECO:0000256" key="3">
    <source>
        <dbReference type="ARBA" id="ARBA00022475"/>
    </source>
</evidence>
<dbReference type="GO" id="GO:0016740">
    <property type="term" value="F:transferase activity"/>
    <property type="evidence" value="ECO:0007669"/>
    <property type="project" value="UniProtKB-KW"/>
</dbReference>
<evidence type="ECO:0000256" key="7">
    <source>
        <dbReference type="ARBA" id="ARBA00023136"/>
    </source>
</evidence>
<evidence type="ECO:0000313" key="11">
    <source>
        <dbReference type="Proteomes" id="UP001597458"/>
    </source>
</evidence>
<dbReference type="PANTHER" id="PTHR30576">
    <property type="entry name" value="COLANIC BIOSYNTHESIS UDP-GLUCOSE LIPID CARRIER TRANSFERASE"/>
    <property type="match status" value="1"/>
</dbReference>
<feature type="domain" description="Bacterial sugar transferase" evidence="9">
    <location>
        <begin position="31"/>
        <end position="222"/>
    </location>
</feature>
<gene>
    <name evidence="10" type="ORF">ACFSTF_02435</name>
</gene>
<feature type="transmembrane region" description="Helical" evidence="8">
    <location>
        <begin position="36"/>
        <end position="59"/>
    </location>
</feature>
<evidence type="ECO:0000256" key="4">
    <source>
        <dbReference type="ARBA" id="ARBA00022679"/>
    </source>
</evidence>
<evidence type="ECO:0000256" key="6">
    <source>
        <dbReference type="ARBA" id="ARBA00022989"/>
    </source>
</evidence>
<keyword evidence="6 8" id="KW-1133">Transmembrane helix</keyword>
<name>A0ABW5PMW9_9BACI</name>
<comment type="caution">
    <text evidence="10">The sequence shown here is derived from an EMBL/GenBank/DDBJ whole genome shotgun (WGS) entry which is preliminary data.</text>
</comment>
<keyword evidence="11" id="KW-1185">Reference proteome</keyword>
<organism evidence="10 11">
    <name type="scientific">Terrilactibacillus laevilacticus</name>
    <dbReference type="NCBI Taxonomy" id="1380157"/>
    <lineage>
        <taxon>Bacteria</taxon>
        <taxon>Bacillati</taxon>
        <taxon>Bacillota</taxon>
        <taxon>Bacilli</taxon>
        <taxon>Bacillales</taxon>
        <taxon>Bacillaceae</taxon>
        <taxon>Terrilactibacillus</taxon>
    </lineage>
</organism>
<evidence type="ECO:0000256" key="5">
    <source>
        <dbReference type="ARBA" id="ARBA00022692"/>
    </source>
</evidence>
<comment type="subcellular location">
    <subcellularLocation>
        <location evidence="1">Cell membrane</location>
    </subcellularLocation>
</comment>
<keyword evidence="4 10" id="KW-0808">Transferase</keyword>
<keyword evidence="3" id="KW-1003">Cell membrane</keyword>
<dbReference type="Pfam" id="PF02397">
    <property type="entry name" value="Bac_transf"/>
    <property type="match status" value="1"/>
</dbReference>
<evidence type="ECO:0000256" key="2">
    <source>
        <dbReference type="ARBA" id="ARBA00006464"/>
    </source>
</evidence>
<dbReference type="RefSeq" id="WP_141189613.1">
    <property type="nucleotide sequence ID" value="NZ_JBHUMR010000007.1"/>
</dbReference>
<keyword evidence="7 8" id="KW-0472">Membrane</keyword>
<dbReference type="EMBL" id="JBHUMR010000007">
    <property type="protein sequence ID" value="MFD2616168.1"/>
    <property type="molecule type" value="Genomic_DNA"/>
</dbReference>
<sequence>MPLTKFNEEVPYNGSIKRNSARNNRIYFVFKRILDVFGALVGLILSMPLFLLIAFFYMFGEQKGPVFFKQCRIGLNGKEFYIFKFRSMVVDADKKLKTNKLLYQKYIANNYKLEPKEDPRITKFGQFLRKTSLDEIPQLINVLKGDMSLIGPRPVVEEELKEYGNELNRFLSIKPGVTGYWQVSGRSSVGYPERVDIELFYVQNQTFKLDIKILIKTISMVILRRGAY</sequence>
<dbReference type="Proteomes" id="UP001597458">
    <property type="component" value="Unassembled WGS sequence"/>
</dbReference>
<keyword evidence="5 8" id="KW-0812">Transmembrane</keyword>
<comment type="similarity">
    <text evidence="2">Belongs to the bacterial sugar transferase family.</text>
</comment>
<dbReference type="PANTHER" id="PTHR30576:SF4">
    <property type="entry name" value="UNDECAPRENYL-PHOSPHATE GALACTOSE PHOSPHOTRANSFERASE"/>
    <property type="match status" value="1"/>
</dbReference>
<evidence type="ECO:0000259" key="9">
    <source>
        <dbReference type="Pfam" id="PF02397"/>
    </source>
</evidence>
<reference evidence="11" key="1">
    <citation type="journal article" date="2019" name="Int. J. Syst. Evol. Microbiol.">
        <title>The Global Catalogue of Microorganisms (GCM) 10K type strain sequencing project: providing services to taxonomists for standard genome sequencing and annotation.</title>
        <authorList>
            <consortium name="The Broad Institute Genomics Platform"/>
            <consortium name="The Broad Institute Genome Sequencing Center for Infectious Disease"/>
            <person name="Wu L."/>
            <person name="Ma J."/>
        </authorList>
    </citation>
    <scope>NUCLEOTIDE SEQUENCE [LARGE SCALE GENOMIC DNA]</scope>
    <source>
        <strain evidence="11">TISTR 2241</strain>
    </source>
</reference>
<evidence type="ECO:0000313" key="10">
    <source>
        <dbReference type="EMBL" id="MFD2616168.1"/>
    </source>
</evidence>
<protein>
    <submittedName>
        <fullName evidence="10">Sugar transferase</fullName>
    </submittedName>
</protein>
<proteinExistence type="inferred from homology"/>
<accession>A0ABW5PMW9</accession>